<dbReference type="GeneID" id="88361664"/>
<dbReference type="EMBL" id="CP023778">
    <property type="protein sequence ID" value="ATL69904.1"/>
    <property type="molecule type" value="Genomic_DNA"/>
</dbReference>
<reference evidence="1 2" key="1">
    <citation type="submission" date="2017-10" db="EMBL/GenBank/DDBJ databases">
        <title>Comparative genomics between pathogenic Norcardia.</title>
        <authorList>
            <person name="Zeng L."/>
        </authorList>
    </citation>
    <scope>NUCLEOTIDE SEQUENCE [LARGE SCALE GENOMIC DNA]</scope>
    <source>
        <strain evidence="1 2">NC_YFY_NT001</strain>
    </source>
</reference>
<evidence type="ECO:0000313" key="1">
    <source>
        <dbReference type="EMBL" id="ATL69904.1"/>
    </source>
</evidence>
<sequence length="74" mass="8177">MPATSTHLTELADDEASAHRQVLLIWREPLDPATRLAVSPLAGLTRRGRYEQQASATVRRAAEARLLGASRRSR</sequence>
<evidence type="ECO:0000313" key="2">
    <source>
        <dbReference type="Proteomes" id="UP000221961"/>
    </source>
</evidence>
<proteinExistence type="predicted"/>
<protein>
    <submittedName>
        <fullName evidence="1">Uncharacterized protein</fullName>
    </submittedName>
</protein>
<accession>A0A291RRP4</accession>
<dbReference type="AlphaFoldDB" id="A0A291RRP4"/>
<dbReference type="Proteomes" id="UP000221961">
    <property type="component" value="Chromosome"/>
</dbReference>
<name>A0A291RRP4_9NOCA</name>
<dbReference type="RefSeq" id="WP_098696909.1">
    <property type="nucleotide sequence ID" value="NZ_CP023778.1"/>
</dbReference>
<gene>
    <name evidence="1" type="ORF">CRH09_30755</name>
</gene>
<dbReference type="KEGG" id="ntp:CRH09_30755"/>
<organism evidence="1 2">
    <name type="scientific">Nocardia terpenica</name>
    <dbReference type="NCBI Taxonomy" id="455432"/>
    <lineage>
        <taxon>Bacteria</taxon>
        <taxon>Bacillati</taxon>
        <taxon>Actinomycetota</taxon>
        <taxon>Actinomycetes</taxon>
        <taxon>Mycobacteriales</taxon>
        <taxon>Nocardiaceae</taxon>
        <taxon>Nocardia</taxon>
    </lineage>
</organism>